<feature type="transmembrane region" description="Helical" evidence="1">
    <location>
        <begin position="47"/>
        <end position="75"/>
    </location>
</feature>
<keyword evidence="1" id="KW-0472">Membrane</keyword>
<dbReference type="Proteomes" id="UP000235023">
    <property type="component" value="Unassembled WGS sequence"/>
</dbReference>
<organism evidence="2 3">
    <name type="scientific">Aspergillus taichungensis</name>
    <dbReference type="NCBI Taxonomy" id="482145"/>
    <lineage>
        <taxon>Eukaryota</taxon>
        <taxon>Fungi</taxon>
        <taxon>Dikarya</taxon>
        <taxon>Ascomycota</taxon>
        <taxon>Pezizomycotina</taxon>
        <taxon>Eurotiomycetes</taxon>
        <taxon>Eurotiomycetidae</taxon>
        <taxon>Eurotiales</taxon>
        <taxon>Aspergillaceae</taxon>
        <taxon>Aspergillus</taxon>
        <taxon>Aspergillus subgen. Circumdati</taxon>
    </lineage>
</organism>
<keyword evidence="1" id="KW-1133">Transmembrane helix</keyword>
<dbReference type="AlphaFoldDB" id="A0A2J5I9C7"/>
<accession>A0A2J5I9C7</accession>
<reference evidence="3" key="1">
    <citation type="submission" date="2017-12" db="EMBL/GenBank/DDBJ databases">
        <authorList>
            <consortium name="DOE Joint Genome Institute"/>
            <person name="Mondo S.J."/>
            <person name="Kjaerbolling I."/>
            <person name="Vesth T.C."/>
            <person name="Frisvad J.C."/>
            <person name="Nybo J.L."/>
            <person name="Theobald S."/>
            <person name="Kuo A."/>
            <person name="Bowyer P."/>
            <person name="Matsuda Y."/>
            <person name="Lyhne E.K."/>
            <person name="Kogle M.E."/>
            <person name="Clum A."/>
            <person name="Lipzen A."/>
            <person name="Salamov A."/>
            <person name="Ngan C.Y."/>
            <person name="Daum C."/>
            <person name="Chiniquy J."/>
            <person name="Barry K."/>
            <person name="LaButti K."/>
            <person name="Haridas S."/>
            <person name="Simmons B.A."/>
            <person name="Magnuson J.K."/>
            <person name="Mortensen U.H."/>
            <person name="Larsen T.O."/>
            <person name="Grigoriev I.V."/>
            <person name="Baker S.E."/>
            <person name="Andersen M.R."/>
            <person name="Nordberg H.P."/>
            <person name="Cantor M.N."/>
            <person name="Hua S.X."/>
        </authorList>
    </citation>
    <scope>NUCLEOTIDE SEQUENCE [LARGE SCALE GENOMIC DNA]</scope>
    <source>
        <strain evidence="3">IBT 19404</strain>
    </source>
</reference>
<proteinExistence type="predicted"/>
<keyword evidence="1" id="KW-0812">Transmembrane</keyword>
<keyword evidence="3" id="KW-1185">Reference proteome</keyword>
<name>A0A2J5I9C7_9EURO</name>
<evidence type="ECO:0000256" key="1">
    <source>
        <dbReference type="SAM" id="Phobius"/>
    </source>
</evidence>
<sequence>MPGWSVGWLVGFVSWLITYLLAYLLACFASLEIQAREWRARNRLDTILYRCFPVCVGFCWQILPSLVVVIMRFAYYSY</sequence>
<dbReference type="EMBL" id="KZ559497">
    <property type="protein sequence ID" value="PLN86644.1"/>
    <property type="molecule type" value="Genomic_DNA"/>
</dbReference>
<evidence type="ECO:0000313" key="3">
    <source>
        <dbReference type="Proteomes" id="UP000235023"/>
    </source>
</evidence>
<evidence type="ECO:0000313" key="2">
    <source>
        <dbReference type="EMBL" id="PLN86644.1"/>
    </source>
</evidence>
<gene>
    <name evidence="2" type="ORF">BDW42DRAFT_55450</name>
</gene>
<protein>
    <submittedName>
        <fullName evidence="2">Uncharacterized protein</fullName>
    </submittedName>
</protein>
<feature type="transmembrane region" description="Helical" evidence="1">
    <location>
        <begin position="6"/>
        <end position="26"/>
    </location>
</feature>